<accession>A0ABW6BNA8</accession>
<gene>
    <name evidence="2" type="ORF">ACFS7Z_02545</name>
</gene>
<dbReference type="EMBL" id="JBHUOX010000001">
    <property type="protein sequence ID" value="MFD2999225.1"/>
    <property type="molecule type" value="Genomic_DNA"/>
</dbReference>
<evidence type="ECO:0000256" key="1">
    <source>
        <dbReference type="PROSITE-ProRule" id="PRU00339"/>
    </source>
</evidence>
<dbReference type="Proteomes" id="UP001597641">
    <property type="component" value="Unassembled WGS sequence"/>
</dbReference>
<feature type="repeat" description="TPR" evidence="1">
    <location>
        <begin position="108"/>
        <end position="141"/>
    </location>
</feature>
<dbReference type="PROSITE" id="PS51257">
    <property type="entry name" value="PROKAR_LIPOPROTEIN"/>
    <property type="match status" value="1"/>
</dbReference>
<dbReference type="RefSeq" id="WP_377480399.1">
    <property type="nucleotide sequence ID" value="NZ_JBHUOX010000001.1"/>
</dbReference>
<protein>
    <submittedName>
        <fullName evidence="2">Tetratricopeptide repeat protein</fullName>
    </submittedName>
</protein>
<dbReference type="InterPro" id="IPR011990">
    <property type="entry name" value="TPR-like_helical_dom_sf"/>
</dbReference>
<proteinExistence type="predicted"/>
<reference evidence="3" key="1">
    <citation type="journal article" date="2019" name="Int. J. Syst. Evol. Microbiol.">
        <title>The Global Catalogue of Microorganisms (GCM) 10K type strain sequencing project: providing services to taxonomists for standard genome sequencing and annotation.</title>
        <authorList>
            <consortium name="The Broad Institute Genomics Platform"/>
            <consortium name="The Broad Institute Genome Sequencing Center for Infectious Disease"/>
            <person name="Wu L."/>
            <person name="Ma J."/>
        </authorList>
    </citation>
    <scope>NUCLEOTIDE SEQUENCE [LARGE SCALE GENOMIC DNA]</scope>
    <source>
        <strain evidence="3">KCTC 23984</strain>
    </source>
</reference>
<dbReference type="InterPro" id="IPR019734">
    <property type="entry name" value="TPR_rpt"/>
</dbReference>
<dbReference type="SUPFAM" id="SSF48452">
    <property type="entry name" value="TPR-like"/>
    <property type="match status" value="1"/>
</dbReference>
<comment type="caution">
    <text evidence="2">The sequence shown here is derived from an EMBL/GenBank/DDBJ whole genome shotgun (WGS) entry which is preliminary data.</text>
</comment>
<keyword evidence="1" id="KW-0802">TPR repeat</keyword>
<name>A0ABW6BNA8_9BACT</name>
<evidence type="ECO:0000313" key="3">
    <source>
        <dbReference type="Proteomes" id="UP001597641"/>
    </source>
</evidence>
<dbReference type="PROSITE" id="PS50005">
    <property type="entry name" value="TPR"/>
    <property type="match status" value="1"/>
</dbReference>
<sequence length="242" mass="27870">MRNYMVMAVGLMLGSSACNTQNAITESNLSPTHPRITMADVVPVIEPQTAEDKAKQEKLLQKQASRFKSRDLASKYYVLQAKRAFNEEKLDSASYLFGLAYQMDSTNSDIYWGYGMVYGREQKYDEALFLLYRALEKDTENPHLLNDVATSHLSRFYLNADPEDLLQSKKLLEQAVKLSPNEADTYYKLAINCYYLREYGNAWSYLHKSVRRNKEIADKAFITALLEKEQDPQGLYKPQQVQ</sequence>
<evidence type="ECO:0000313" key="2">
    <source>
        <dbReference type="EMBL" id="MFD2999225.1"/>
    </source>
</evidence>
<keyword evidence="3" id="KW-1185">Reference proteome</keyword>
<dbReference type="Gene3D" id="1.25.40.10">
    <property type="entry name" value="Tetratricopeptide repeat domain"/>
    <property type="match status" value="2"/>
</dbReference>
<organism evidence="2 3">
    <name type="scientific">Pontibacter toksunensis</name>
    <dbReference type="NCBI Taxonomy" id="1332631"/>
    <lineage>
        <taxon>Bacteria</taxon>
        <taxon>Pseudomonadati</taxon>
        <taxon>Bacteroidota</taxon>
        <taxon>Cytophagia</taxon>
        <taxon>Cytophagales</taxon>
        <taxon>Hymenobacteraceae</taxon>
        <taxon>Pontibacter</taxon>
    </lineage>
</organism>